<dbReference type="EMBL" id="BAAAQW010000005">
    <property type="protein sequence ID" value="GAA2200561.1"/>
    <property type="molecule type" value="Genomic_DNA"/>
</dbReference>
<evidence type="ECO:0000256" key="9">
    <source>
        <dbReference type="ARBA" id="ARBA00031306"/>
    </source>
</evidence>
<protein>
    <recommendedName>
        <fullName evidence="3">FAD:protein FMN transferase</fullName>
        <ecNumber evidence="2">2.7.1.180</ecNumber>
    </recommendedName>
    <alternativeName>
        <fullName evidence="9">Flavin transferase</fullName>
    </alternativeName>
</protein>
<keyword evidence="7" id="KW-0274">FAD</keyword>
<comment type="cofactor">
    <cofactor evidence="1">
        <name>Mg(2+)</name>
        <dbReference type="ChEBI" id="CHEBI:18420"/>
    </cofactor>
</comment>
<name>A0ABN3BUG5_9MICC</name>
<evidence type="ECO:0000256" key="6">
    <source>
        <dbReference type="ARBA" id="ARBA00022723"/>
    </source>
</evidence>
<dbReference type="SUPFAM" id="SSF143631">
    <property type="entry name" value="ApbE-like"/>
    <property type="match status" value="1"/>
</dbReference>
<dbReference type="EC" id="2.7.1.180" evidence="2"/>
<reference evidence="11 12" key="1">
    <citation type="journal article" date="2019" name="Int. J. Syst. Evol. Microbiol.">
        <title>The Global Catalogue of Microorganisms (GCM) 10K type strain sequencing project: providing services to taxonomists for standard genome sequencing and annotation.</title>
        <authorList>
            <consortium name="The Broad Institute Genomics Platform"/>
            <consortium name="The Broad Institute Genome Sequencing Center for Infectious Disease"/>
            <person name="Wu L."/>
            <person name="Ma J."/>
        </authorList>
    </citation>
    <scope>NUCLEOTIDE SEQUENCE [LARGE SCALE GENOMIC DNA]</scope>
    <source>
        <strain evidence="11 12">JCM 16034</strain>
    </source>
</reference>
<dbReference type="Proteomes" id="UP001500432">
    <property type="component" value="Unassembled WGS sequence"/>
</dbReference>
<evidence type="ECO:0000256" key="2">
    <source>
        <dbReference type="ARBA" id="ARBA00011955"/>
    </source>
</evidence>
<keyword evidence="5 11" id="KW-0808">Transferase</keyword>
<keyword evidence="4" id="KW-0285">Flavoprotein</keyword>
<proteinExistence type="predicted"/>
<evidence type="ECO:0000256" key="4">
    <source>
        <dbReference type="ARBA" id="ARBA00022630"/>
    </source>
</evidence>
<dbReference type="PANTHER" id="PTHR30040">
    <property type="entry name" value="THIAMINE BIOSYNTHESIS LIPOPROTEIN APBE"/>
    <property type="match status" value="1"/>
</dbReference>
<comment type="caution">
    <text evidence="11">The sequence shown here is derived from an EMBL/GenBank/DDBJ whole genome shotgun (WGS) entry which is preliminary data.</text>
</comment>
<keyword evidence="6" id="KW-0479">Metal-binding</keyword>
<evidence type="ECO:0000256" key="3">
    <source>
        <dbReference type="ARBA" id="ARBA00016337"/>
    </source>
</evidence>
<evidence type="ECO:0000256" key="7">
    <source>
        <dbReference type="ARBA" id="ARBA00022827"/>
    </source>
</evidence>
<evidence type="ECO:0000256" key="10">
    <source>
        <dbReference type="ARBA" id="ARBA00048540"/>
    </source>
</evidence>
<dbReference type="InterPro" id="IPR024932">
    <property type="entry name" value="ApbE"/>
</dbReference>
<evidence type="ECO:0000256" key="8">
    <source>
        <dbReference type="ARBA" id="ARBA00022842"/>
    </source>
</evidence>
<gene>
    <name evidence="11" type="ORF">GCM10009849_21610</name>
</gene>
<evidence type="ECO:0000256" key="5">
    <source>
        <dbReference type="ARBA" id="ARBA00022679"/>
    </source>
</evidence>
<dbReference type="Gene3D" id="3.10.520.10">
    <property type="entry name" value="ApbE-like domains"/>
    <property type="match status" value="1"/>
</dbReference>
<keyword evidence="12" id="KW-1185">Reference proteome</keyword>
<dbReference type="PANTHER" id="PTHR30040:SF2">
    <property type="entry name" value="FAD:PROTEIN FMN TRANSFERASE"/>
    <property type="match status" value="1"/>
</dbReference>
<dbReference type="Pfam" id="PF02424">
    <property type="entry name" value="ApbE"/>
    <property type="match status" value="1"/>
</dbReference>
<sequence>MAAVADFEAFTCACRLAVTDPAALGPALAHVEELLGRVDEAASSFRPDSELSRLERAGGGTVTPLLASLIRTALDAADRSGGAVVPTLGRELIHLGFGPPAEDAPAAPGPAVSTRPLPAESWRKVTLDAGVLAIPPGVRLDLGATAKAAAADRAAAEVHARFGTSVLVSLGGDLATAGDAAWEVLVQDLPTDPACQVSLAGGWAIATSSTQKRRRRSGTLEAHHILDPWTALPALEVWRSVTVAAPDCVSANTASTAAVVRGTGAVAGLRGLGYPARLVRADGDVVELNGWPTDSADHRPALPAGSRR</sequence>
<dbReference type="InterPro" id="IPR003374">
    <property type="entry name" value="ApbE-like_sf"/>
</dbReference>
<keyword evidence="8" id="KW-0460">Magnesium</keyword>
<dbReference type="GO" id="GO:0016740">
    <property type="term" value="F:transferase activity"/>
    <property type="evidence" value="ECO:0007669"/>
    <property type="project" value="UniProtKB-KW"/>
</dbReference>
<dbReference type="RefSeq" id="WP_344299705.1">
    <property type="nucleotide sequence ID" value="NZ_BAAAQW010000005.1"/>
</dbReference>
<organism evidence="11 12">
    <name type="scientific">Sinomonas flava</name>
    <dbReference type="NCBI Taxonomy" id="496857"/>
    <lineage>
        <taxon>Bacteria</taxon>
        <taxon>Bacillati</taxon>
        <taxon>Actinomycetota</taxon>
        <taxon>Actinomycetes</taxon>
        <taxon>Micrococcales</taxon>
        <taxon>Micrococcaceae</taxon>
        <taxon>Sinomonas</taxon>
    </lineage>
</organism>
<evidence type="ECO:0000313" key="11">
    <source>
        <dbReference type="EMBL" id="GAA2200561.1"/>
    </source>
</evidence>
<evidence type="ECO:0000256" key="1">
    <source>
        <dbReference type="ARBA" id="ARBA00001946"/>
    </source>
</evidence>
<evidence type="ECO:0000313" key="12">
    <source>
        <dbReference type="Proteomes" id="UP001500432"/>
    </source>
</evidence>
<accession>A0ABN3BUG5</accession>
<comment type="catalytic activity">
    <reaction evidence="10">
        <text>L-threonyl-[protein] + FAD = FMN-L-threonyl-[protein] + AMP + H(+)</text>
        <dbReference type="Rhea" id="RHEA:36847"/>
        <dbReference type="Rhea" id="RHEA-COMP:11060"/>
        <dbReference type="Rhea" id="RHEA-COMP:11061"/>
        <dbReference type="ChEBI" id="CHEBI:15378"/>
        <dbReference type="ChEBI" id="CHEBI:30013"/>
        <dbReference type="ChEBI" id="CHEBI:57692"/>
        <dbReference type="ChEBI" id="CHEBI:74257"/>
        <dbReference type="ChEBI" id="CHEBI:456215"/>
        <dbReference type="EC" id="2.7.1.180"/>
    </reaction>
</comment>